<evidence type="ECO:0000313" key="4">
    <source>
        <dbReference type="Proteomes" id="UP000499080"/>
    </source>
</evidence>
<dbReference type="InterPro" id="IPR009038">
    <property type="entry name" value="GOLD_dom"/>
</dbReference>
<dbReference type="InterPro" id="IPR051064">
    <property type="entry name" value="SEC14/CRAL-TRIO_domain"/>
</dbReference>
<dbReference type="InterPro" id="IPR036598">
    <property type="entry name" value="GOLD_dom_sf"/>
</dbReference>
<evidence type="ECO:0000256" key="1">
    <source>
        <dbReference type="SAM" id="SignalP"/>
    </source>
</evidence>
<evidence type="ECO:0000259" key="2">
    <source>
        <dbReference type="PROSITE" id="PS50866"/>
    </source>
</evidence>
<dbReference type="PANTHER" id="PTHR23324:SF83">
    <property type="entry name" value="SEC14-LIKE PROTEIN 2"/>
    <property type="match status" value="1"/>
</dbReference>
<organism evidence="3 4">
    <name type="scientific">Araneus ventricosus</name>
    <name type="common">Orbweaver spider</name>
    <name type="synonym">Epeira ventricosa</name>
    <dbReference type="NCBI Taxonomy" id="182803"/>
    <lineage>
        <taxon>Eukaryota</taxon>
        <taxon>Metazoa</taxon>
        <taxon>Ecdysozoa</taxon>
        <taxon>Arthropoda</taxon>
        <taxon>Chelicerata</taxon>
        <taxon>Arachnida</taxon>
        <taxon>Araneae</taxon>
        <taxon>Araneomorphae</taxon>
        <taxon>Entelegynae</taxon>
        <taxon>Araneoidea</taxon>
        <taxon>Araneidae</taxon>
        <taxon>Araneus</taxon>
    </lineage>
</organism>
<comment type="caution">
    <text evidence="3">The sequence shown here is derived from an EMBL/GenBank/DDBJ whole genome shotgun (WGS) entry which is preliminary data.</text>
</comment>
<evidence type="ECO:0000313" key="3">
    <source>
        <dbReference type="EMBL" id="GBN11366.1"/>
    </source>
</evidence>
<dbReference type="Gene3D" id="2.60.120.680">
    <property type="entry name" value="GOLD domain"/>
    <property type="match status" value="1"/>
</dbReference>
<proteinExistence type="predicted"/>
<dbReference type="PROSITE" id="PS50866">
    <property type="entry name" value="GOLD"/>
    <property type="match status" value="1"/>
</dbReference>
<dbReference type="SUPFAM" id="SSF101576">
    <property type="entry name" value="Supernatant protein factor (SPF), C-terminal domain"/>
    <property type="match status" value="1"/>
</dbReference>
<keyword evidence="1" id="KW-0732">Signal</keyword>
<dbReference type="Proteomes" id="UP000499080">
    <property type="component" value="Unassembled WGS sequence"/>
</dbReference>
<protein>
    <recommendedName>
        <fullName evidence="2">GOLD domain-containing protein</fullName>
    </recommendedName>
</protein>
<dbReference type="AlphaFoldDB" id="A0A4Y2LCN4"/>
<gene>
    <name evidence="3" type="ORF">AVEN_190681_1</name>
</gene>
<dbReference type="EMBL" id="BGPR01005566">
    <property type="protein sequence ID" value="GBN11366.1"/>
    <property type="molecule type" value="Genomic_DNA"/>
</dbReference>
<sequence>MGIFTSLLLLQINWAGTVPERYFMTKDVEKFAKLNGVKKVVVPRQASFDVPVEVKRPGLVLEWEYEVTCYDIGFKVLFEEKGPNGTETEELIPMHKFETEYEPLRGSMICERQGNYIIVFDNTYSWFNSKEVHYRTCLGSPKENPSILP</sequence>
<keyword evidence="4" id="KW-1185">Reference proteome</keyword>
<reference evidence="3 4" key="1">
    <citation type="journal article" date="2019" name="Sci. Rep.">
        <title>Orb-weaving spider Araneus ventricosus genome elucidates the spidroin gene catalogue.</title>
        <authorList>
            <person name="Kono N."/>
            <person name="Nakamura H."/>
            <person name="Ohtoshi R."/>
            <person name="Moran D.A.P."/>
            <person name="Shinohara A."/>
            <person name="Yoshida Y."/>
            <person name="Fujiwara M."/>
            <person name="Mori M."/>
            <person name="Tomita M."/>
            <person name="Arakawa K."/>
        </authorList>
    </citation>
    <scope>NUCLEOTIDE SEQUENCE [LARGE SCALE GENOMIC DNA]</scope>
</reference>
<feature type="chain" id="PRO_5021215739" description="GOLD domain-containing protein" evidence="1">
    <location>
        <begin position="16"/>
        <end position="149"/>
    </location>
</feature>
<feature type="signal peptide" evidence="1">
    <location>
        <begin position="1"/>
        <end position="15"/>
    </location>
</feature>
<accession>A0A4Y2LCN4</accession>
<name>A0A4Y2LCN4_ARAVE</name>
<feature type="domain" description="GOLD" evidence="2">
    <location>
        <begin position="21"/>
        <end position="138"/>
    </location>
</feature>
<dbReference type="OrthoDB" id="6427076at2759"/>
<dbReference type="GO" id="GO:0005737">
    <property type="term" value="C:cytoplasm"/>
    <property type="evidence" value="ECO:0007669"/>
    <property type="project" value="TreeGrafter"/>
</dbReference>
<dbReference type="PANTHER" id="PTHR23324">
    <property type="entry name" value="SEC14 RELATED PROTEIN"/>
    <property type="match status" value="1"/>
</dbReference>